<organism evidence="1 2">
    <name type="scientific">Amycolatopsis panacis</name>
    <dbReference type="NCBI Taxonomy" id="2340917"/>
    <lineage>
        <taxon>Bacteria</taxon>
        <taxon>Bacillati</taxon>
        <taxon>Actinomycetota</taxon>
        <taxon>Actinomycetes</taxon>
        <taxon>Pseudonocardiales</taxon>
        <taxon>Pseudonocardiaceae</taxon>
        <taxon>Amycolatopsis</taxon>
    </lineage>
</organism>
<dbReference type="Proteomes" id="UP000285112">
    <property type="component" value="Unassembled WGS sequence"/>
</dbReference>
<protein>
    <recommendedName>
        <fullName evidence="3">DUF4145 domain-containing protein</fullName>
    </recommendedName>
</protein>
<evidence type="ECO:0000313" key="1">
    <source>
        <dbReference type="EMBL" id="RJQ90616.1"/>
    </source>
</evidence>
<proteinExistence type="predicted"/>
<evidence type="ECO:0000313" key="2">
    <source>
        <dbReference type="Proteomes" id="UP000285112"/>
    </source>
</evidence>
<accession>A0A419IAC6</accession>
<dbReference type="RefSeq" id="WP_120021696.1">
    <property type="nucleotide sequence ID" value="NZ_QZFV01000032.1"/>
</dbReference>
<evidence type="ECO:0008006" key="3">
    <source>
        <dbReference type="Google" id="ProtNLM"/>
    </source>
</evidence>
<comment type="caution">
    <text evidence="1">The sequence shown here is derived from an EMBL/GenBank/DDBJ whole genome shotgun (WGS) entry which is preliminary data.</text>
</comment>
<dbReference type="EMBL" id="QZFV01000032">
    <property type="protein sequence ID" value="RJQ90616.1"/>
    <property type="molecule type" value="Genomic_DNA"/>
</dbReference>
<dbReference type="OrthoDB" id="1395176at2"/>
<name>A0A419IAC6_9PSEU</name>
<gene>
    <name evidence="1" type="ORF">D5S19_02490</name>
</gene>
<keyword evidence="2" id="KW-1185">Reference proteome</keyword>
<reference evidence="1 2" key="1">
    <citation type="submission" date="2018-09" db="EMBL/GenBank/DDBJ databases">
        <title>YIM PH 21725 draft genome.</title>
        <authorList>
            <person name="Miao C."/>
        </authorList>
    </citation>
    <scope>NUCLEOTIDE SEQUENCE [LARGE SCALE GENOMIC DNA]</scope>
    <source>
        <strain evidence="2">YIM PH21725</strain>
    </source>
</reference>
<sequence>MFPLDPRTIGKLAETIADLGGPYERRGSELADLLANAGWADPPEYDGSPRIPWLREQLEDRRYNRAETERLLCRVCDPIEYDGGAAVAEQFRSAVNEKLAPEDLVVTYVSGRPVIGQLTKDGNRPTFTEPADFRDRLERLFADPVTVDMLVRRLDETRICESGGAYTMAVIGIGSLVEGLLLQLLLERDEELRDKGFPDPRGKGGRKDARRVTLKELIDIAHGKDWIQLDAAKFVDTVRDFRNFVHPRKELSEQPRFDRDSVMLCWGPMHALLNDLEENLAPL</sequence>
<dbReference type="AlphaFoldDB" id="A0A419IAC6"/>